<dbReference type="EMBL" id="KK198757">
    <property type="protein sequence ID" value="KCW72787.1"/>
    <property type="molecule type" value="Genomic_DNA"/>
</dbReference>
<dbReference type="Gramene" id="KCW72787">
    <property type="protein sequence ID" value="KCW72787"/>
    <property type="gene ID" value="EUGRSUZ_E01236"/>
</dbReference>
<keyword evidence="2" id="KW-0472">Membrane</keyword>
<gene>
    <name evidence="3" type="ORF">EUGRSUZ_E01236</name>
</gene>
<reference evidence="3" key="1">
    <citation type="submission" date="2013-07" db="EMBL/GenBank/DDBJ databases">
        <title>The genome of Eucalyptus grandis.</title>
        <authorList>
            <person name="Schmutz J."/>
            <person name="Hayes R."/>
            <person name="Myburg A."/>
            <person name="Tuskan G."/>
            <person name="Grattapaglia D."/>
            <person name="Rokhsar D.S."/>
        </authorList>
    </citation>
    <scope>NUCLEOTIDE SEQUENCE</scope>
    <source>
        <tissue evidence="3">Leaf extractions</tissue>
    </source>
</reference>
<sequence>MPSGTVNTERKARGMRPNLQKKSLPDELIYRPLSVIPTCSSNQSSSLHVNENSTLELLIVACKSFCIENEIYQKAEEQYKNMAPSLFSLFCTMIVFLPAFPTSVTNYLV</sequence>
<keyword evidence="2" id="KW-1133">Transmembrane helix</keyword>
<name>A0A059C349_EUCGR</name>
<accession>A0A059C349</accession>
<dbReference type="AlphaFoldDB" id="A0A059C349"/>
<organism evidence="3">
    <name type="scientific">Eucalyptus grandis</name>
    <name type="common">Flooded gum</name>
    <dbReference type="NCBI Taxonomy" id="71139"/>
    <lineage>
        <taxon>Eukaryota</taxon>
        <taxon>Viridiplantae</taxon>
        <taxon>Streptophyta</taxon>
        <taxon>Embryophyta</taxon>
        <taxon>Tracheophyta</taxon>
        <taxon>Spermatophyta</taxon>
        <taxon>Magnoliopsida</taxon>
        <taxon>eudicotyledons</taxon>
        <taxon>Gunneridae</taxon>
        <taxon>Pentapetalae</taxon>
        <taxon>rosids</taxon>
        <taxon>malvids</taxon>
        <taxon>Myrtales</taxon>
        <taxon>Myrtaceae</taxon>
        <taxon>Myrtoideae</taxon>
        <taxon>Eucalypteae</taxon>
        <taxon>Eucalyptus</taxon>
    </lineage>
</organism>
<keyword evidence="2" id="KW-0812">Transmembrane</keyword>
<evidence type="ECO:0000256" key="2">
    <source>
        <dbReference type="SAM" id="Phobius"/>
    </source>
</evidence>
<proteinExistence type="predicted"/>
<protein>
    <submittedName>
        <fullName evidence="3">Uncharacterized protein</fullName>
    </submittedName>
</protein>
<evidence type="ECO:0000313" key="3">
    <source>
        <dbReference type="EMBL" id="KCW72787.1"/>
    </source>
</evidence>
<evidence type="ECO:0000256" key="1">
    <source>
        <dbReference type="SAM" id="MobiDB-lite"/>
    </source>
</evidence>
<feature type="region of interest" description="Disordered" evidence="1">
    <location>
        <begin position="1"/>
        <end position="20"/>
    </location>
</feature>
<feature type="transmembrane region" description="Helical" evidence="2">
    <location>
        <begin position="82"/>
        <end position="100"/>
    </location>
</feature>
<dbReference type="InParanoid" id="A0A059C349"/>